<organism evidence="1 2">
    <name type="scientific">Panagrolaimus sp. JU765</name>
    <dbReference type="NCBI Taxonomy" id="591449"/>
    <lineage>
        <taxon>Eukaryota</taxon>
        <taxon>Metazoa</taxon>
        <taxon>Ecdysozoa</taxon>
        <taxon>Nematoda</taxon>
        <taxon>Chromadorea</taxon>
        <taxon>Rhabditida</taxon>
        <taxon>Tylenchina</taxon>
        <taxon>Panagrolaimomorpha</taxon>
        <taxon>Panagrolaimoidea</taxon>
        <taxon>Panagrolaimidae</taxon>
        <taxon>Panagrolaimus</taxon>
    </lineage>
</organism>
<evidence type="ECO:0000313" key="2">
    <source>
        <dbReference type="WBParaSite" id="JU765_v2.g1755.t1"/>
    </source>
</evidence>
<accession>A0AC34QM21</accession>
<protein>
    <submittedName>
        <fullName evidence="2">Uncharacterized protein</fullName>
    </submittedName>
</protein>
<proteinExistence type="predicted"/>
<sequence>MNHNFHDMIFIFRCTENIVSLCHQMNNQLGKDFLTKLSSVSSVNMFGVIGFTMFHQQLPLTSSTTGPKKPIIKLTAKTPQISLMTPKLHRLDEF</sequence>
<dbReference type="WBParaSite" id="JU765_v2.g1755.t1">
    <property type="protein sequence ID" value="JU765_v2.g1755.t1"/>
    <property type="gene ID" value="JU765_v2.g1755"/>
</dbReference>
<evidence type="ECO:0000313" key="1">
    <source>
        <dbReference type="Proteomes" id="UP000887576"/>
    </source>
</evidence>
<reference evidence="2" key="1">
    <citation type="submission" date="2022-11" db="UniProtKB">
        <authorList>
            <consortium name="WormBaseParasite"/>
        </authorList>
    </citation>
    <scope>IDENTIFICATION</scope>
</reference>
<dbReference type="Proteomes" id="UP000887576">
    <property type="component" value="Unplaced"/>
</dbReference>
<name>A0AC34QM21_9BILA</name>